<dbReference type="SUPFAM" id="SSF160631">
    <property type="entry name" value="SMI1/KNR4-like"/>
    <property type="match status" value="1"/>
</dbReference>
<feature type="domain" description="Knr4/Smi1-like" evidence="1">
    <location>
        <begin position="10"/>
        <end position="142"/>
    </location>
</feature>
<dbReference type="Gene3D" id="3.40.1580.10">
    <property type="entry name" value="SMI1/KNR4-like"/>
    <property type="match status" value="1"/>
</dbReference>
<accession>A0A4U2XZH8</accession>
<dbReference type="Pfam" id="PF09346">
    <property type="entry name" value="SMI1_KNR4"/>
    <property type="match status" value="1"/>
</dbReference>
<evidence type="ECO:0000313" key="3">
    <source>
        <dbReference type="Proteomes" id="UP000308744"/>
    </source>
</evidence>
<dbReference type="Proteomes" id="UP000308744">
    <property type="component" value="Unassembled WGS sequence"/>
</dbReference>
<dbReference type="SMART" id="SM00860">
    <property type="entry name" value="SMI1_KNR4"/>
    <property type="match status" value="1"/>
</dbReference>
<dbReference type="InterPro" id="IPR018958">
    <property type="entry name" value="Knr4/Smi1-like_dom"/>
</dbReference>
<dbReference type="EMBL" id="SZPU01000115">
    <property type="protein sequence ID" value="TKI53429.1"/>
    <property type="molecule type" value="Genomic_DNA"/>
</dbReference>
<dbReference type="RefSeq" id="WP_107897325.1">
    <property type="nucleotide sequence ID" value="NZ_PYWM01000036.1"/>
</dbReference>
<name>A0A4U2XZH8_9BACI</name>
<protein>
    <submittedName>
        <fullName evidence="2">SMI1/KNR4 family protein</fullName>
    </submittedName>
</protein>
<proteinExistence type="predicted"/>
<reference evidence="2 3" key="1">
    <citation type="submission" date="2019-04" db="EMBL/GenBank/DDBJ databases">
        <title>Lysinibacillus genome sequencing.</title>
        <authorList>
            <person name="Dunlap C."/>
        </authorList>
    </citation>
    <scope>NUCLEOTIDE SEQUENCE [LARGE SCALE GENOMIC DNA]</scope>
    <source>
        <strain evidence="2 3">CCTCC AB 2010389</strain>
    </source>
</reference>
<keyword evidence="3" id="KW-1185">Reference proteome</keyword>
<organism evidence="2 3">
    <name type="scientific">Lysinibacillus mangiferihumi</name>
    <dbReference type="NCBI Taxonomy" id="1130819"/>
    <lineage>
        <taxon>Bacteria</taxon>
        <taxon>Bacillati</taxon>
        <taxon>Bacillota</taxon>
        <taxon>Bacilli</taxon>
        <taxon>Bacillales</taxon>
        <taxon>Bacillaceae</taxon>
        <taxon>Lysinibacillus</taxon>
    </lineage>
</organism>
<comment type="caution">
    <text evidence="2">The sequence shown here is derived from an EMBL/GenBank/DDBJ whole genome shotgun (WGS) entry which is preliminary data.</text>
</comment>
<evidence type="ECO:0000313" key="2">
    <source>
        <dbReference type="EMBL" id="TKI53429.1"/>
    </source>
</evidence>
<dbReference type="InterPro" id="IPR037883">
    <property type="entry name" value="Knr4/Smi1-like_sf"/>
</dbReference>
<dbReference type="AlphaFoldDB" id="A0A4U2XZH8"/>
<gene>
    <name evidence="2" type="ORF">FC756_24120</name>
</gene>
<sequence>MIQMDRSHRPITVEEINKFQQKLNLSFPEQYINFLLESNGGDPSPSMFKISDEQGEGVLNIFYGIGDMHSNLEEYMDIYEGRLPSGFIPIGNDPSGNVICLGLNEKYCNNIYFWNHEQESDNPDNMSNMFYLASDLNEFLNSLYDEQEE</sequence>
<evidence type="ECO:0000259" key="1">
    <source>
        <dbReference type="SMART" id="SM00860"/>
    </source>
</evidence>